<evidence type="ECO:0000313" key="1">
    <source>
        <dbReference type="EMBL" id="MXQ53976.1"/>
    </source>
</evidence>
<comment type="caution">
    <text evidence="1">The sequence shown here is derived from an EMBL/GenBank/DDBJ whole genome shotgun (WGS) entry which is preliminary data.</text>
</comment>
<sequence length="60" mass="6654">MKVGKANAASVVECKNKAVKDLQWREWTYPARSVSHNRDINAAMNILQEGLRIIAVGTTV</sequence>
<organism evidence="1 2">
    <name type="scientific">Shimazuella alba</name>
    <dbReference type="NCBI Taxonomy" id="2690964"/>
    <lineage>
        <taxon>Bacteria</taxon>
        <taxon>Bacillati</taxon>
        <taxon>Bacillota</taxon>
        <taxon>Bacilli</taxon>
        <taxon>Bacillales</taxon>
        <taxon>Thermoactinomycetaceae</taxon>
        <taxon>Shimazuella</taxon>
    </lineage>
</organism>
<dbReference type="EMBL" id="WUUL01000005">
    <property type="protein sequence ID" value="MXQ53976.1"/>
    <property type="molecule type" value="Genomic_DNA"/>
</dbReference>
<evidence type="ECO:0008006" key="3">
    <source>
        <dbReference type="Google" id="ProtNLM"/>
    </source>
</evidence>
<evidence type="ECO:0000313" key="2">
    <source>
        <dbReference type="Proteomes" id="UP000430692"/>
    </source>
</evidence>
<reference evidence="1 2" key="1">
    <citation type="submission" date="2019-12" db="EMBL/GenBank/DDBJ databases">
        <title>Whole-genome analyses of novel actinobacteria.</title>
        <authorList>
            <person name="Sahin N."/>
            <person name="Saygin H."/>
        </authorList>
    </citation>
    <scope>NUCLEOTIDE SEQUENCE [LARGE SCALE GENOMIC DNA]</scope>
    <source>
        <strain evidence="1 2">KC615</strain>
    </source>
</reference>
<protein>
    <recommendedName>
        <fullName evidence="3">Transposase</fullName>
    </recommendedName>
</protein>
<dbReference type="Proteomes" id="UP000430692">
    <property type="component" value="Unassembled WGS sequence"/>
</dbReference>
<keyword evidence="2" id="KW-1185">Reference proteome</keyword>
<dbReference type="RefSeq" id="WP_160801329.1">
    <property type="nucleotide sequence ID" value="NZ_WUUL01000005.1"/>
</dbReference>
<accession>A0A6I4VVV6</accession>
<name>A0A6I4VVV6_9BACL</name>
<gene>
    <name evidence="1" type="ORF">GSM42_09645</name>
</gene>
<proteinExistence type="predicted"/>
<dbReference type="AlphaFoldDB" id="A0A6I4VVV6"/>